<evidence type="ECO:0000313" key="2">
    <source>
        <dbReference type="EMBL" id="KAF6040823.1"/>
    </source>
</evidence>
<dbReference type="AlphaFoldDB" id="A0A7J7J399"/>
<dbReference type="Proteomes" id="UP000593567">
    <property type="component" value="Unassembled WGS sequence"/>
</dbReference>
<keyword evidence="3" id="KW-1185">Reference proteome</keyword>
<evidence type="ECO:0000313" key="1">
    <source>
        <dbReference type="EMBL" id="KAF6020659.1"/>
    </source>
</evidence>
<reference evidence="1 3" key="1">
    <citation type="submission" date="2019-09" db="EMBL/GenBank/DDBJ databases">
        <authorList>
            <person name="Raiko M."/>
            <person name="Komissarov A."/>
            <person name="Rhodes A."/>
            <person name="Kliver S."/>
            <person name="Lim-Fong G."/>
            <person name="Kwan J."/>
            <person name="O'Brien S.J."/>
            <person name="Lopez J.V."/>
        </authorList>
    </citation>
    <scope>NUCLEOTIDE SEQUENCE [LARGE SCALE GENOMIC DNA]</scope>
    <source>
        <strain evidence="1">Kwan_BN1</strain>
    </source>
</reference>
<accession>A0A7J7J399</accession>
<gene>
    <name evidence="2" type="ORF">EB796_000879</name>
    <name evidence="1" type="ORF">EB796_021029</name>
</gene>
<dbReference type="EMBL" id="VXIV02000099">
    <property type="protein sequence ID" value="KAF6040823.1"/>
    <property type="molecule type" value="Genomic_DNA"/>
</dbReference>
<comment type="caution">
    <text evidence="1">The sequence shown here is derived from an EMBL/GenBank/DDBJ whole genome shotgun (WGS) entry which is preliminary data.</text>
</comment>
<organism evidence="1 3">
    <name type="scientific">Bugula neritina</name>
    <name type="common">Brown bryozoan</name>
    <name type="synonym">Sertularia neritina</name>
    <dbReference type="NCBI Taxonomy" id="10212"/>
    <lineage>
        <taxon>Eukaryota</taxon>
        <taxon>Metazoa</taxon>
        <taxon>Spiralia</taxon>
        <taxon>Lophotrochozoa</taxon>
        <taxon>Bryozoa</taxon>
        <taxon>Gymnolaemata</taxon>
        <taxon>Cheilostomatida</taxon>
        <taxon>Flustrina</taxon>
        <taxon>Buguloidea</taxon>
        <taxon>Bugulidae</taxon>
        <taxon>Bugula</taxon>
    </lineage>
</organism>
<proteinExistence type="predicted"/>
<name>A0A7J7J399_BUGNE</name>
<evidence type="ECO:0000313" key="3">
    <source>
        <dbReference type="Proteomes" id="UP000593567"/>
    </source>
</evidence>
<reference evidence="1 3" key="2">
    <citation type="submission" date="2020-06" db="EMBL/GenBank/DDBJ databases">
        <title>Draft genome of Bugula neritina, a colonial animal packing powerful symbionts and potential medicines.</title>
        <authorList>
            <person name="Rayko M."/>
        </authorList>
    </citation>
    <scope>NUCLEOTIDE SEQUENCE [LARGE SCALE GENOMIC DNA]</scope>
    <source>
        <strain evidence="1">Kwan_BN1</strain>
    </source>
</reference>
<protein>
    <submittedName>
        <fullName evidence="1">Uncharacterized protein</fullName>
    </submittedName>
</protein>
<dbReference type="EMBL" id="VXIV02003154">
    <property type="protein sequence ID" value="KAF6020659.1"/>
    <property type="molecule type" value="Genomic_DNA"/>
</dbReference>
<sequence>MEPIITKITLDSLGCTKFLRKAPCVSNIAIDIVIKVDVNFDAFLGPIIKCTGHLPDSRVAHMYITTLFSSCSCIV</sequence>